<gene>
    <name evidence="19" type="ORF">K8W01_08210</name>
</gene>
<dbReference type="InterPro" id="IPR000700">
    <property type="entry name" value="PAS-assoc_C"/>
</dbReference>
<evidence type="ECO:0000256" key="11">
    <source>
        <dbReference type="ARBA" id="ARBA00022741"/>
    </source>
</evidence>
<feature type="domain" description="PAS" evidence="17">
    <location>
        <begin position="280"/>
        <end position="350"/>
    </location>
</feature>
<dbReference type="PANTHER" id="PTHR41523:SF8">
    <property type="entry name" value="ETHYLENE RESPONSE SENSOR PROTEIN"/>
    <property type="match status" value="1"/>
</dbReference>
<dbReference type="SMART" id="SM00911">
    <property type="entry name" value="HWE_HK"/>
    <property type="match status" value="1"/>
</dbReference>
<feature type="domain" description="PAS" evidence="17">
    <location>
        <begin position="154"/>
        <end position="224"/>
    </location>
</feature>
<keyword evidence="5" id="KW-0597">Phosphoprotein</keyword>
<dbReference type="EC" id="2.7.13.3" evidence="2"/>
<evidence type="ECO:0000256" key="14">
    <source>
        <dbReference type="ARBA" id="ARBA00022991"/>
    </source>
</evidence>
<dbReference type="SUPFAM" id="SSF55785">
    <property type="entry name" value="PYP-like sensor domain (PAS domain)"/>
    <property type="match status" value="3"/>
</dbReference>
<evidence type="ECO:0000256" key="4">
    <source>
        <dbReference type="ARBA" id="ARBA00022543"/>
    </source>
</evidence>
<dbReference type="InterPro" id="IPR013655">
    <property type="entry name" value="PAS_fold_3"/>
</dbReference>
<dbReference type="Proteomes" id="UP000742631">
    <property type="component" value="Unassembled WGS sequence"/>
</dbReference>
<dbReference type="GO" id="GO:0009881">
    <property type="term" value="F:photoreceptor activity"/>
    <property type="evidence" value="ECO:0007669"/>
    <property type="project" value="UniProtKB-KW"/>
</dbReference>
<evidence type="ECO:0000256" key="2">
    <source>
        <dbReference type="ARBA" id="ARBA00012438"/>
    </source>
</evidence>
<feature type="domain" description="PAC" evidence="18">
    <location>
        <begin position="227"/>
        <end position="279"/>
    </location>
</feature>
<dbReference type="PROSITE" id="PS50112">
    <property type="entry name" value="PAS"/>
    <property type="match status" value="2"/>
</dbReference>
<evidence type="ECO:0000313" key="20">
    <source>
        <dbReference type="Proteomes" id="UP000742631"/>
    </source>
</evidence>
<keyword evidence="14" id="KW-0157">Chromophore</keyword>
<keyword evidence="10" id="KW-0677">Repeat</keyword>
<dbReference type="PANTHER" id="PTHR41523">
    <property type="entry name" value="TWO-COMPONENT SYSTEM SENSOR PROTEIN"/>
    <property type="match status" value="1"/>
</dbReference>
<evidence type="ECO:0000256" key="6">
    <source>
        <dbReference type="ARBA" id="ARBA00022606"/>
    </source>
</evidence>
<keyword evidence="16" id="KW-0675">Receptor</keyword>
<comment type="catalytic activity">
    <reaction evidence="1">
        <text>ATP + protein L-histidine = ADP + protein N-phospho-L-histidine.</text>
        <dbReference type="EC" id="2.7.13.3"/>
    </reaction>
</comment>
<dbReference type="PROSITE" id="PS50113">
    <property type="entry name" value="PAC"/>
    <property type="match status" value="2"/>
</dbReference>
<evidence type="ECO:0000256" key="9">
    <source>
        <dbReference type="ARBA" id="ARBA00022679"/>
    </source>
</evidence>
<keyword evidence="7" id="KW-0285">Flavoprotein</keyword>
<dbReference type="InterPro" id="IPR001610">
    <property type="entry name" value="PAC"/>
</dbReference>
<dbReference type="SMART" id="SM00086">
    <property type="entry name" value="PAC"/>
    <property type="match status" value="3"/>
</dbReference>
<dbReference type="GO" id="GO:0004673">
    <property type="term" value="F:protein histidine kinase activity"/>
    <property type="evidence" value="ECO:0007669"/>
    <property type="project" value="UniProtKB-EC"/>
</dbReference>
<evidence type="ECO:0000313" key="19">
    <source>
        <dbReference type="EMBL" id="HJE23629.1"/>
    </source>
</evidence>
<evidence type="ECO:0000256" key="12">
    <source>
        <dbReference type="ARBA" id="ARBA00022777"/>
    </source>
</evidence>
<evidence type="ECO:0000256" key="13">
    <source>
        <dbReference type="ARBA" id="ARBA00022840"/>
    </source>
</evidence>
<dbReference type="InterPro" id="IPR035965">
    <property type="entry name" value="PAS-like_dom_sf"/>
</dbReference>
<dbReference type="Pfam" id="PF08447">
    <property type="entry name" value="PAS_3"/>
    <property type="match status" value="2"/>
</dbReference>
<evidence type="ECO:0000259" key="18">
    <source>
        <dbReference type="PROSITE" id="PS50113"/>
    </source>
</evidence>
<reference evidence="19" key="2">
    <citation type="submission" date="2021-09" db="EMBL/GenBank/DDBJ databases">
        <authorList>
            <person name="Gilroy R."/>
        </authorList>
    </citation>
    <scope>NUCLEOTIDE SEQUENCE</scope>
    <source>
        <strain evidence="19">316</strain>
    </source>
</reference>
<keyword evidence="11" id="KW-0547">Nucleotide-binding</keyword>
<dbReference type="GO" id="GO:0005524">
    <property type="term" value="F:ATP binding"/>
    <property type="evidence" value="ECO:0007669"/>
    <property type="project" value="UniProtKB-KW"/>
</dbReference>
<evidence type="ECO:0000256" key="16">
    <source>
        <dbReference type="ARBA" id="ARBA00023170"/>
    </source>
</evidence>
<evidence type="ECO:0000256" key="8">
    <source>
        <dbReference type="ARBA" id="ARBA00022643"/>
    </source>
</evidence>
<dbReference type="InterPro" id="IPR000014">
    <property type="entry name" value="PAS"/>
</dbReference>
<protein>
    <recommendedName>
        <fullName evidence="3">Blue-light-activated histidine kinase</fullName>
        <ecNumber evidence="2">2.7.13.3</ecNumber>
    </recommendedName>
</protein>
<organism evidence="19 20">
    <name type="scientific">Methylorubrum populi</name>
    <dbReference type="NCBI Taxonomy" id="223967"/>
    <lineage>
        <taxon>Bacteria</taxon>
        <taxon>Pseudomonadati</taxon>
        <taxon>Pseudomonadota</taxon>
        <taxon>Alphaproteobacteria</taxon>
        <taxon>Hyphomicrobiales</taxon>
        <taxon>Methylobacteriaceae</taxon>
        <taxon>Methylorubrum</taxon>
    </lineage>
</organism>
<sequence>MAARIRAHDWASTPVGSIEHWTQTLRIAVGMVLAMPNPATIIWGPQQIQIYNDAYIDIAKGRHPALLGCPVAEGWPDAYDTVIAPLMESVRAGSASRLVSFPVKLEGPDGRLEERVFDTDWSPIRDETGAVAGALQTLVEATERLVVQKAMRESEARHRLLIGSWAQAVWETDADGVVVADSPSWRAYTGQTQEEWIGYGWLNAIHPDDRAYVEKQWREAIEVRGLVNAEFRLRAPNGGWRWTNVRAVPVVDATGRVEKWAGMNIDIDARRRAEAALRESEERFRGLIDGFGQFSWEASAEGLIEVDSPGWRAFTGQRLDEWLGRGWINALHPDDQELTEAKWQQALADRTAVDHEYRLWHAPTALWRWSNVRAVPITNSDGSIRKWSGVNIDVTDHHKLLARQKVLINELQHRSRNLIGVVTALSNRTIGRGSPVESFTTRLKALSRAQALLSQSGSDTVAVEALVRAELAAHADGASGRITVVGPAVLLTSQQVQNVALALHELTTNAVKYGALKEEAGRLAVTWEVIQAAESKHLALDWIETGVDLQPETITHRGYGRELIERALAYALGGRTDYTLASGGVRCRIELPLS</sequence>
<evidence type="ECO:0000256" key="5">
    <source>
        <dbReference type="ARBA" id="ARBA00022553"/>
    </source>
</evidence>
<name>A0A921E1M8_9HYPH</name>
<proteinExistence type="predicted"/>
<keyword evidence="12" id="KW-0418">Kinase</keyword>
<dbReference type="AlphaFoldDB" id="A0A921E1M8"/>
<evidence type="ECO:0000259" key="17">
    <source>
        <dbReference type="PROSITE" id="PS50112"/>
    </source>
</evidence>
<keyword evidence="8" id="KW-0288">FMN</keyword>
<feature type="domain" description="PAC" evidence="18">
    <location>
        <begin position="353"/>
        <end position="406"/>
    </location>
</feature>
<evidence type="ECO:0000256" key="10">
    <source>
        <dbReference type="ARBA" id="ARBA00022737"/>
    </source>
</evidence>
<evidence type="ECO:0000256" key="15">
    <source>
        <dbReference type="ARBA" id="ARBA00023026"/>
    </source>
</evidence>
<keyword evidence="9" id="KW-0808">Transferase</keyword>
<dbReference type="FunFam" id="3.30.450.20:FF:000099">
    <property type="entry name" value="Sensory box sensor histidine kinase"/>
    <property type="match status" value="2"/>
</dbReference>
<keyword evidence="13" id="KW-0067">ATP-binding</keyword>
<dbReference type="InterPro" id="IPR011102">
    <property type="entry name" value="Sig_transdc_His_kinase_HWE"/>
</dbReference>
<dbReference type="EMBL" id="DYYG01000026">
    <property type="protein sequence ID" value="HJE23629.1"/>
    <property type="molecule type" value="Genomic_DNA"/>
</dbReference>
<evidence type="ECO:0000256" key="3">
    <source>
        <dbReference type="ARBA" id="ARBA00021740"/>
    </source>
</evidence>
<reference evidence="19" key="1">
    <citation type="journal article" date="2021" name="PeerJ">
        <title>Extensive microbial diversity within the chicken gut microbiome revealed by metagenomics and culture.</title>
        <authorList>
            <person name="Gilroy R."/>
            <person name="Ravi A."/>
            <person name="Getino M."/>
            <person name="Pursley I."/>
            <person name="Horton D.L."/>
            <person name="Alikhan N.F."/>
            <person name="Baker D."/>
            <person name="Gharbi K."/>
            <person name="Hall N."/>
            <person name="Watson M."/>
            <person name="Adriaenssens E.M."/>
            <person name="Foster-Nyarko E."/>
            <person name="Jarju S."/>
            <person name="Secka A."/>
            <person name="Antonio M."/>
            <person name="Oren A."/>
            <person name="Chaudhuri R.R."/>
            <person name="La Ragione R."/>
            <person name="Hildebrand F."/>
            <person name="Pallen M.J."/>
        </authorList>
    </citation>
    <scope>NUCLEOTIDE SEQUENCE</scope>
    <source>
        <strain evidence="19">316</strain>
    </source>
</reference>
<evidence type="ECO:0000256" key="7">
    <source>
        <dbReference type="ARBA" id="ARBA00022630"/>
    </source>
</evidence>
<comment type="caution">
    <text evidence="19">The sequence shown here is derived from an EMBL/GenBank/DDBJ whole genome shotgun (WGS) entry which is preliminary data.</text>
</comment>
<dbReference type="SMART" id="SM00091">
    <property type="entry name" value="PAS"/>
    <property type="match status" value="2"/>
</dbReference>
<dbReference type="InterPro" id="IPR036890">
    <property type="entry name" value="HATPase_C_sf"/>
</dbReference>
<keyword evidence="15" id="KW-0843">Virulence</keyword>
<dbReference type="CDD" id="cd00130">
    <property type="entry name" value="PAS"/>
    <property type="match status" value="2"/>
</dbReference>
<evidence type="ECO:0000256" key="1">
    <source>
        <dbReference type="ARBA" id="ARBA00000085"/>
    </source>
</evidence>
<keyword evidence="6" id="KW-0716">Sensory transduction</keyword>
<dbReference type="NCBIfam" id="TIGR00229">
    <property type="entry name" value="sensory_box"/>
    <property type="match status" value="2"/>
</dbReference>
<accession>A0A921E1M8</accession>
<dbReference type="Pfam" id="PF07536">
    <property type="entry name" value="HWE_HK"/>
    <property type="match status" value="1"/>
</dbReference>
<dbReference type="Gene3D" id="3.30.565.10">
    <property type="entry name" value="Histidine kinase-like ATPase, C-terminal domain"/>
    <property type="match status" value="1"/>
</dbReference>
<keyword evidence="4" id="KW-0600">Photoreceptor protein</keyword>
<dbReference type="Gene3D" id="3.30.450.20">
    <property type="entry name" value="PAS domain"/>
    <property type="match status" value="3"/>
</dbReference>